<dbReference type="PATRIC" id="fig|1629550.3.peg.261"/>
<name>A0A0M3DMU4_9FIRM</name>
<keyword evidence="3" id="KW-1185">Reference proteome</keyword>
<accession>A0A0M3DMU4</accession>
<dbReference type="EMBL" id="LBBT01000025">
    <property type="protein sequence ID" value="KKY02737.1"/>
    <property type="molecule type" value="Genomic_DNA"/>
</dbReference>
<reference evidence="2 3" key="1">
    <citation type="submission" date="2015-04" db="EMBL/GenBank/DDBJ databases">
        <title>Microcin producing Clostridium sp. JC272T.</title>
        <authorList>
            <person name="Jyothsna T."/>
            <person name="Sasikala C."/>
            <person name="Ramana C."/>
        </authorList>
    </citation>
    <scope>NUCLEOTIDE SEQUENCE [LARGE SCALE GENOMIC DNA]</scope>
    <source>
        <strain evidence="2 3">JC272</strain>
    </source>
</reference>
<keyword evidence="2" id="KW-0808">Transferase</keyword>
<dbReference type="InterPro" id="IPR016181">
    <property type="entry name" value="Acyl_CoA_acyltransferase"/>
</dbReference>
<gene>
    <name evidence="2" type="ORF">VN21_01505</name>
</gene>
<dbReference type="PANTHER" id="PTHR43415:SF3">
    <property type="entry name" value="GNAT-FAMILY ACETYLTRANSFERASE"/>
    <property type="match status" value="1"/>
</dbReference>
<dbReference type="AlphaFoldDB" id="A0A0M3DMU4"/>
<protein>
    <submittedName>
        <fullName evidence="2">GCN5 family acetyltransferase</fullName>
    </submittedName>
</protein>
<dbReference type="GO" id="GO:0016747">
    <property type="term" value="F:acyltransferase activity, transferring groups other than amino-acyl groups"/>
    <property type="evidence" value="ECO:0007669"/>
    <property type="project" value="InterPro"/>
</dbReference>
<proteinExistence type="predicted"/>
<dbReference type="RefSeq" id="WP_046821710.1">
    <property type="nucleotide sequence ID" value="NZ_LBBT01000025.1"/>
</dbReference>
<organism evidence="2 3">
    <name type="scientific">Paraclostridium benzoelyticum</name>
    <dbReference type="NCBI Taxonomy" id="1629550"/>
    <lineage>
        <taxon>Bacteria</taxon>
        <taxon>Bacillati</taxon>
        <taxon>Bacillota</taxon>
        <taxon>Clostridia</taxon>
        <taxon>Peptostreptococcales</taxon>
        <taxon>Peptostreptococcaceae</taxon>
        <taxon>Paraclostridium</taxon>
    </lineage>
</organism>
<dbReference type="OrthoDB" id="9795206at2"/>
<comment type="caution">
    <text evidence="2">The sequence shown here is derived from an EMBL/GenBank/DDBJ whole genome shotgun (WGS) entry which is preliminary data.</text>
</comment>
<evidence type="ECO:0000313" key="2">
    <source>
        <dbReference type="EMBL" id="KKY02737.1"/>
    </source>
</evidence>
<dbReference type="Proteomes" id="UP000034407">
    <property type="component" value="Unassembled WGS sequence"/>
</dbReference>
<dbReference type="PROSITE" id="PS51186">
    <property type="entry name" value="GNAT"/>
    <property type="match status" value="1"/>
</dbReference>
<dbReference type="InterPro" id="IPR000182">
    <property type="entry name" value="GNAT_dom"/>
</dbReference>
<evidence type="ECO:0000313" key="3">
    <source>
        <dbReference type="Proteomes" id="UP000034407"/>
    </source>
</evidence>
<dbReference type="Pfam" id="PF13302">
    <property type="entry name" value="Acetyltransf_3"/>
    <property type="match status" value="1"/>
</dbReference>
<sequence>MIICKNLFIRTLELGDEEFLYKWWNDGEMMEHSTHAFGVLNSKEAIKRKLFKEFENETMFPTDKRFIICKKDDSTPIGEINYCNWDSRSQKAELGIKICNLDEQGKGYGLDALYHFIDFMFKFLNLNKIELTTMADNKRAQQLYKKLGFKNIGIIRDGYFDSRFGEFSDVVYMDLIKKEWEIYKYEFEKEFLMTYR</sequence>
<feature type="domain" description="N-acetyltransferase" evidence="1">
    <location>
        <begin position="7"/>
        <end position="174"/>
    </location>
</feature>
<evidence type="ECO:0000259" key="1">
    <source>
        <dbReference type="PROSITE" id="PS51186"/>
    </source>
</evidence>
<dbReference type="Gene3D" id="3.40.630.30">
    <property type="match status" value="1"/>
</dbReference>
<dbReference type="PANTHER" id="PTHR43415">
    <property type="entry name" value="SPERMIDINE N(1)-ACETYLTRANSFERASE"/>
    <property type="match status" value="1"/>
</dbReference>
<dbReference type="SUPFAM" id="SSF55729">
    <property type="entry name" value="Acyl-CoA N-acyltransferases (Nat)"/>
    <property type="match status" value="1"/>
</dbReference>